<evidence type="ECO:0008006" key="5">
    <source>
        <dbReference type="Google" id="ProtNLM"/>
    </source>
</evidence>
<dbReference type="PANTHER" id="PTHR23422:SF9">
    <property type="entry name" value="ZN-DEPENDENT HYDROLASE"/>
    <property type="match status" value="1"/>
</dbReference>
<dbReference type="AlphaFoldDB" id="A0A2P6RV88"/>
<dbReference type="Gramene" id="PRQ50345">
    <property type="protein sequence ID" value="PRQ50345"/>
    <property type="gene ID" value="RchiOBHm_Chr2g0132171"/>
</dbReference>
<dbReference type="OMA" id="RSICHEC"/>
<dbReference type="Proteomes" id="UP000238479">
    <property type="component" value="Chromosome 2"/>
</dbReference>
<evidence type="ECO:0000256" key="1">
    <source>
        <dbReference type="ARBA" id="ARBA00022723"/>
    </source>
</evidence>
<dbReference type="GO" id="GO:0005737">
    <property type="term" value="C:cytoplasm"/>
    <property type="evidence" value="ECO:0007669"/>
    <property type="project" value="TreeGrafter"/>
</dbReference>
<proteinExistence type="predicted"/>
<keyword evidence="4" id="KW-1185">Reference proteome</keyword>
<reference evidence="3 4" key="1">
    <citation type="journal article" date="2018" name="Nat. Genet.">
        <title>The Rosa genome provides new insights in the design of modern roses.</title>
        <authorList>
            <person name="Bendahmane M."/>
        </authorList>
    </citation>
    <scope>NUCLEOTIDE SEQUENCE [LARGE SCALE GENOMIC DNA]</scope>
    <source>
        <strain evidence="4">cv. Old Blush</strain>
    </source>
</reference>
<name>A0A2P6RV88_ROSCH</name>
<dbReference type="GO" id="GO:0008239">
    <property type="term" value="F:dipeptidyl-peptidase activity"/>
    <property type="evidence" value="ECO:0007669"/>
    <property type="project" value="TreeGrafter"/>
</dbReference>
<dbReference type="PANTHER" id="PTHR23422">
    <property type="entry name" value="DIPEPTIDYL PEPTIDASE III-RELATED"/>
    <property type="match status" value="1"/>
</dbReference>
<evidence type="ECO:0000313" key="4">
    <source>
        <dbReference type="Proteomes" id="UP000238479"/>
    </source>
</evidence>
<sequence length="278" mass="31632">MQLTGLKDADKEALVYILPQDVKGPQTVAFNLPNDERIVKDRGTSMVMLKNISVTKFKHILPPIADVCITKEQQELVDFESFFTHTIFHECCHGIGPHTITLPNGRKSTELQELHSALEEAKADIVGLWALKFLIHKVSTENCSRRAYRNACMLLFLLDASTQFVSVLRKLMVKLAIHPSPSVFVCTLFYLLTFIDLLQESHIHVLYILRKGQALQFNWLYKQGAFILNPDETFSVDFDKVEGEVESLSKEILTIQAKGDKEAAKLLLLKHWTMIDPH</sequence>
<keyword evidence="2" id="KW-0378">Hydrolase</keyword>
<dbReference type="InterPro" id="IPR039461">
    <property type="entry name" value="Peptidase_M49"/>
</dbReference>
<keyword evidence="1" id="KW-0479">Metal-binding</keyword>
<protein>
    <recommendedName>
        <fullName evidence="5">Nudix hydrolase 3</fullName>
    </recommendedName>
</protein>
<gene>
    <name evidence="3" type="ORF">RchiOBHm_Chr2g0132171</name>
</gene>
<dbReference type="STRING" id="74649.A0A2P6RV88"/>
<comment type="caution">
    <text evidence="3">The sequence shown here is derived from an EMBL/GenBank/DDBJ whole genome shotgun (WGS) entry which is preliminary data.</text>
</comment>
<dbReference type="EMBL" id="PDCK01000040">
    <property type="protein sequence ID" value="PRQ50345.1"/>
    <property type="molecule type" value="Genomic_DNA"/>
</dbReference>
<evidence type="ECO:0000256" key="2">
    <source>
        <dbReference type="ARBA" id="ARBA00022801"/>
    </source>
</evidence>
<dbReference type="GO" id="GO:0046872">
    <property type="term" value="F:metal ion binding"/>
    <property type="evidence" value="ECO:0007669"/>
    <property type="project" value="UniProtKB-KW"/>
</dbReference>
<organism evidence="3 4">
    <name type="scientific">Rosa chinensis</name>
    <name type="common">China rose</name>
    <dbReference type="NCBI Taxonomy" id="74649"/>
    <lineage>
        <taxon>Eukaryota</taxon>
        <taxon>Viridiplantae</taxon>
        <taxon>Streptophyta</taxon>
        <taxon>Embryophyta</taxon>
        <taxon>Tracheophyta</taxon>
        <taxon>Spermatophyta</taxon>
        <taxon>Magnoliopsida</taxon>
        <taxon>eudicotyledons</taxon>
        <taxon>Gunneridae</taxon>
        <taxon>Pentapetalae</taxon>
        <taxon>rosids</taxon>
        <taxon>fabids</taxon>
        <taxon>Rosales</taxon>
        <taxon>Rosaceae</taxon>
        <taxon>Rosoideae</taxon>
        <taxon>Rosoideae incertae sedis</taxon>
        <taxon>Rosa</taxon>
    </lineage>
</organism>
<accession>A0A2P6RV88</accession>
<evidence type="ECO:0000313" key="3">
    <source>
        <dbReference type="EMBL" id="PRQ50345.1"/>
    </source>
</evidence>